<dbReference type="EMBL" id="GBXM01100137">
    <property type="protein sequence ID" value="JAH08440.1"/>
    <property type="molecule type" value="Transcribed_RNA"/>
</dbReference>
<reference evidence="1" key="1">
    <citation type="submission" date="2014-11" db="EMBL/GenBank/DDBJ databases">
        <authorList>
            <person name="Amaro Gonzalez C."/>
        </authorList>
    </citation>
    <scope>NUCLEOTIDE SEQUENCE</scope>
</reference>
<dbReference type="AlphaFoldDB" id="A0A0E9PWH7"/>
<proteinExistence type="predicted"/>
<reference evidence="1" key="2">
    <citation type="journal article" date="2015" name="Fish Shellfish Immunol.">
        <title>Early steps in the European eel (Anguilla anguilla)-Vibrio vulnificus interaction in the gills: Role of the RtxA13 toxin.</title>
        <authorList>
            <person name="Callol A."/>
            <person name="Pajuelo D."/>
            <person name="Ebbesson L."/>
            <person name="Teles M."/>
            <person name="MacKenzie S."/>
            <person name="Amaro C."/>
        </authorList>
    </citation>
    <scope>NUCLEOTIDE SEQUENCE</scope>
</reference>
<sequence length="36" mass="4132">MFKGKLVQLFLYQASVPDNICLNSQKLVWSHHTLGD</sequence>
<organism evidence="1">
    <name type="scientific">Anguilla anguilla</name>
    <name type="common">European freshwater eel</name>
    <name type="synonym">Muraena anguilla</name>
    <dbReference type="NCBI Taxonomy" id="7936"/>
    <lineage>
        <taxon>Eukaryota</taxon>
        <taxon>Metazoa</taxon>
        <taxon>Chordata</taxon>
        <taxon>Craniata</taxon>
        <taxon>Vertebrata</taxon>
        <taxon>Euteleostomi</taxon>
        <taxon>Actinopterygii</taxon>
        <taxon>Neopterygii</taxon>
        <taxon>Teleostei</taxon>
        <taxon>Anguilliformes</taxon>
        <taxon>Anguillidae</taxon>
        <taxon>Anguilla</taxon>
    </lineage>
</organism>
<name>A0A0E9PWH7_ANGAN</name>
<evidence type="ECO:0000313" key="1">
    <source>
        <dbReference type="EMBL" id="JAH08440.1"/>
    </source>
</evidence>
<accession>A0A0E9PWH7</accession>
<protein>
    <submittedName>
        <fullName evidence="1">Uncharacterized protein</fullName>
    </submittedName>
</protein>